<dbReference type="EMBL" id="CP041166">
    <property type="protein sequence ID" value="QFR43135.1"/>
    <property type="molecule type" value="Genomic_DNA"/>
</dbReference>
<proteinExistence type="predicted"/>
<evidence type="ECO:0000313" key="2">
    <source>
        <dbReference type="Proteomes" id="UP000326061"/>
    </source>
</evidence>
<dbReference type="Proteomes" id="UP000326061">
    <property type="component" value="Chromosome"/>
</dbReference>
<dbReference type="RefSeq" id="WP_152299198.1">
    <property type="nucleotide sequence ID" value="NZ_CP041166.1"/>
</dbReference>
<keyword evidence="2" id="KW-1185">Reference proteome</keyword>
<organism evidence="1 2">
    <name type="scientific">Sulfurimonas xiamenensis</name>
    <dbReference type="NCBI Taxonomy" id="2590021"/>
    <lineage>
        <taxon>Bacteria</taxon>
        <taxon>Pseudomonadati</taxon>
        <taxon>Campylobacterota</taxon>
        <taxon>Epsilonproteobacteria</taxon>
        <taxon>Campylobacterales</taxon>
        <taxon>Sulfurimonadaceae</taxon>
        <taxon>Sulfurimonas</taxon>
    </lineage>
</organism>
<evidence type="ECO:0008006" key="3">
    <source>
        <dbReference type="Google" id="ProtNLM"/>
    </source>
</evidence>
<name>A0AAJ4DMK9_9BACT</name>
<sequence length="95" mass="11250">MKKELIKIPRATFDFYKYEENGLTYYEFDATNSHPPEPMINAIYAFTLLKSENVRIVGIFLQEPFPLYERIPLTIAHEVEELDNGDFRVTFKLEE</sequence>
<gene>
    <name evidence="1" type="ORF">FJR47_04140</name>
</gene>
<dbReference type="AlphaFoldDB" id="A0AAJ4DMK9"/>
<accession>A0AAJ4DMK9</accession>
<protein>
    <recommendedName>
        <fullName evidence="3">DUF2249 domain-containing protein</fullName>
    </recommendedName>
</protein>
<reference evidence="2" key="1">
    <citation type="submission" date="2019-06" db="EMBL/GenBank/DDBJ databases">
        <title>Sulfurimonas gotlandica sp. nov., a chemoautotrophic and psychrotolerant epsilonproteobacterium isolated from a pelagic redoxcline, and an emended description of the genus Sulfurimonas.</title>
        <authorList>
            <person name="Wang S."/>
            <person name="Jiang L."/>
            <person name="Shao Z."/>
        </authorList>
    </citation>
    <scope>NUCLEOTIDE SEQUENCE [LARGE SCALE GENOMIC DNA]</scope>
    <source>
        <strain evidence="2">1-1N</strain>
    </source>
</reference>
<evidence type="ECO:0000313" key="1">
    <source>
        <dbReference type="EMBL" id="QFR43135.1"/>
    </source>
</evidence>
<dbReference type="KEGG" id="suln:FJR47_04140"/>